<dbReference type="GO" id="GO:0005829">
    <property type="term" value="C:cytosol"/>
    <property type="evidence" value="ECO:0007669"/>
    <property type="project" value="TreeGrafter"/>
</dbReference>
<dbReference type="SUPFAM" id="SSF46785">
    <property type="entry name" value="Winged helix' DNA-binding domain"/>
    <property type="match status" value="1"/>
</dbReference>
<evidence type="ECO:0000313" key="7">
    <source>
        <dbReference type="Proteomes" id="UP000295122"/>
    </source>
</evidence>
<dbReference type="Proteomes" id="UP000295122">
    <property type="component" value="Unassembled WGS sequence"/>
</dbReference>
<dbReference type="InterPro" id="IPR000847">
    <property type="entry name" value="LysR_HTH_N"/>
</dbReference>
<evidence type="ECO:0000313" key="6">
    <source>
        <dbReference type="EMBL" id="TDR88876.1"/>
    </source>
</evidence>
<dbReference type="RefSeq" id="WP_133772136.1">
    <property type="nucleotide sequence ID" value="NZ_SNZR01000014.1"/>
</dbReference>
<dbReference type="GO" id="GO:0003700">
    <property type="term" value="F:DNA-binding transcription factor activity"/>
    <property type="evidence" value="ECO:0007669"/>
    <property type="project" value="InterPro"/>
</dbReference>
<feature type="domain" description="HTH lysR-type" evidence="5">
    <location>
        <begin position="1"/>
        <end position="59"/>
    </location>
</feature>
<dbReference type="Pfam" id="PF00126">
    <property type="entry name" value="HTH_1"/>
    <property type="match status" value="1"/>
</dbReference>
<dbReference type="InterPro" id="IPR036388">
    <property type="entry name" value="WH-like_DNA-bd_sf"/>
</dbReference>
<dbReference type="OrthoDB" id="5297263at2"/>
<protein>
    <submittedName>
        <fullName evidence="6">DNA-binding transcriptional LysR family regulator</fullName>
    </submittedName>
</protein>
<keyword evidence="2" id="KW-0805">Transcription regulation</keyword>
<organism evidence="6 7">
    <name type="scientific">Enterovirga rhinocerotis</name>
    <dbReference type="NCBI Taxonomy" id="1339210"/>
    <lineage>
        <taxon>Bacteria</taxon>
        <taxon>Pseudomonadati</taxon>
        <taxon>Pseudomonadota</taxon>
        <taxon>Alphaproteobacteria</taxon>
        <taxon>Hyphomicrobiales</taxon>
        <taxon>Methylobacteriaceae</taxon>
        <taxon>Enterovirga</taxon>
    </lineage>
</organism>
<accession>A0A4R7BXY7</accession>
<dbReference type="InterPro" id="IPR005119">
    <property type="entry name" value="LysR_subst-bd"/>
</dbReference>
<dbReference type="GO" id="GO:0003677">
    <property type="term" value="F:DNA binding"/>
    <property type="evidence" value="ECO:0007669"/>
    <property type="project" value="UniProtKB-KW"/>
</dbReference>
<dbReference type="PANTHER" id="PTHR30419:SF2">
    <property type="entry name" value="LYSR FAMILY TRANSCRIPTIONAL REGULATOR"/>
    <property type="match status" value="1"/>
</dbReference>
<dbReference type="Pfam" id="PF03466">
    <property type="entry name" value="LysR_substrate"/>
    <property type="match status" value="1"/>
</dbReference>
<dbReference type="SUPFAM" id="SSF53850">
    <property type="entry name" value="Periplasmic binding protein-like II"/>
    <property type="match status" value="1"/>
</dbReference>
<proteinExistence type="inferred from homology"/>
<keyword evidence="4" id="KW-0804">Transcription</keyword>
<dbReference type="EMBL" id="SNZR01000014">
    <property type="protein sequence ID" value="TDR88876.1"/>
    <property type="molecule type" value="Genomic_DNA"/>
</dbReference>
<evidence type="ECO:0000259" key="5">
    <source>
        <dbReference type="PROSITE" id="PS50931"/>
    </source>
</evidence>
<dbReference type="PROSITE" id="PS50931">
    <property type="entry name" value="HTH_LYSR"/>
    <property type="match status" value="1"/>
</dbReference>
<evidence type="ECO:0000256" key="1">
    <source>
        <dbReference type="ARBA" id="ARBA00009437"/>
    </source>
</evidence>
<dbReference type="InterPro" id="IPR036390">
    <property type="entry name" value="WH_DNA-bd_sf"/>
</dbReference>
<evidence type="ECO:0000256" key="3">
    <source>
        <dbReference type="ARBA" id="ARBA00023125"/>
    </source>
</evidence>
<name>A0A4R7BXY7_9HYPH</name>
<evidence type="ECO:0000256" key="2">
    <source>
        <dbReference type="ARBA" id="ARBA00023015"/>
    </source>
</evidence>
<dbReference type="Gene3D" id="3.40.190.290">
    <property type="match status" value="1"/>
</dbReference>
<evidence type="ECO:0000256" key="4">
    <source>
        <dbReference type="ARBA" id="ARBA00023163"/>
    </source>
</evidence>
<sequence>MRHMKVLQVIRDVAETGSIRRSAERLAIAPSALTRRIQDFEHELGTTLFERLPQGMRPNPAGELLLRHIRDQFADLDRLRSQIADLSGIRRGHVAIACSQAFAHELVPDEIQTYRAQHPFVSFKVLVRDHAYAVDALTSFEADVAVVLQPPPAPELHLLQTITQPLCALMGPHHPLAGRPTVRLRDCLQYPIAMPGPGLAIRHLVQGAIVRASMPVRIAVESDSFEVLRSYAAREDVVSFQIRTGIPRGRLDLVASEVDRRDLPLAQVALGQLRGRRLSVAASKFVEQIGRSLNSDGEALSNASREG</sequence>
<dbReference type="PANTHER" id="PTHR30419">
    <property type="entry name" value="HTH-TYPE TRANSCRIPTIONAL REGULATOR YBHD"/>
    <property type="match status" value="1"/>
</dbReference>
<dbReference type="AlphaFoldDB" id="A0A4R7BXY7"/>
<reference evidence="6 7" key="1">
    <citation type="submission" date="2019-03" db="EMBL/GenBank/DDBJ databases">
        <title>Genomic Encyclopedia of Type Strains, Phase IV (KMG-IV): sequencing the most valuable type-strain genomes for metagenomic binning, comparative biology and taxonomic classification.</title>
        <authorList>
            <person name="Goeker M."/>
        </authorList>
    </citation>
    <scope>NUCLEOTIDE SEQUENCE [LARGE SCALE GENOMIC DNA]</scope>
    <source>
        <strain evidence="6 7">DSM 25903</strain>
    </source>
</reference>
<dbReference type="Gene3D" id="1.10.10.10">
    <property type="entry name" value="Winged helix-like DNA-binding domain superfamily/Winged helix DNA-binding domain"/>
    <property type="match status" value="1"/>
</dbReference>
<keyword evidence="3 6" id="KW-0238">DNA-binding</keyword>
<keyword evidence="7" id="KW-1185">Reference proteome</keyword>
<dbReference type="InterPro" id="IPR050950">
    <property type="entry name" value="HTH-type_LysR_regulators"/>
</dbReference>
<gene>
    <name evidence="6" type="ORF">EV668_3359</name>
</gene>
<comment type="caution">
    <text evidence="6">The sequence shown here is derived from an EMBL/GenBank/DDBJ whole genome shotgun (WGS) entry which is preliminary data.</text>
</comment>
<comment type="similarity">
    <text evidence="1">Belongs to the LysR transcriptional regulatory family.</text>
</comment>